<keyword evidence="9" id="KW-0413">Isomerase</keyword>
<name>G8TUX6_SULAD</name>
<reference evidence="15" key="1">
    <citation type="submission" date="2011-12" db="EMBL/GenBank/DDBJ databases">
        <title>The complete genome of chromosome of Sulfobacillus acidophilus DSM 10332.</title>
        <authorList>
            <person name="Lucas S."/>
            <person name="Han J."/>
            <person name="Lapidus A."/>
            <person name="Bruce D."/>
            <person name="Goodwin L."/>
            <person name="Pitluck S."/>
            <person name="Peters L."/>
            <person name="Kyrpides N."/>
            <person name="Mavromatis K."/>
            <person name="Ivanova N."/>
            <person name="Mikhailova N."/>
            <person name="Chertkov O."/>
            <person name="Saunders E."/>
            <person name="Detter J.C."/>
            <person name="Tapia R."/>
            <person name="Han C."/>
            <person name="Land M."/>
            <person name="Hauser L."/>
            <person name="Markowitz V."/>
            <person name="Cheng J.-F."/>
            <person name="Hugenholtz P."/>
            <person name="Woyke T."/>
            <person name="Wu D."/>
            <person name="Pukall R."/>
            <person name="Gehrich-Schroeter G."/>
            <person name="Schneider S."/>
            <person name="Klenk H.-P."/>
            <person name="Eisen J.A."/>
        </authorList>
    </citation>
    <scope>NUCLEOTIDE SEQUENCE [LARGE SCALE GENOMIC DNA]</scope>
    <source>
        <strain evidence="15">ATCC 700253 / DSM 10332 / NAL</strain>
    </source>
</reference>
<evidence type="ECO:0000256" key="7">
    <source>
        <dbReference type="ARBA" id="ARBA00022840"/>
    </source>
</evidence>
<dbReference type="InterPro" id="IPR027417">
    <property type="entry name" value="P-loop_NTPase"/>
</dbReference>
<dbReference type="GO" id="GO:0006269">
    <property type="term" value="P:DNA replication, synthesis of primer"/>
    <property type="evidence" value="ECO:0007669"/>
    <property type="project" value="UniProtKB-UniRule"/>
</dbReference>
<evidence type="ECO:0000256" key="12">
    <source>
        <dbReference type="RuleBase" id="RU362085"/>
    </source>
</evidence>
<dbReference type="Gene3D" id="1.10.860.10">
    <property type="entry name" value="DNAb Helicase, Chain A"/>
    <property type="match status" value="1"/>
</dbReference>
<dbReference type="PANTHER" id="PTHR30153:SF2">
    <property type="entry name" value="REPLICATIVE DNA HELICASE"/>
    <property type="match status" value="1"/>
</dbReference>
<keyword evidence="7 12" id="KW-0067">ATP-binding</keyword>
<dbReference type="InterPro" id="IPR007692">
    <property type="entry name" value="DNA_helicase_DnaB"/>
</dbReference>
<dbReference type="CDD" id="cd00984">
    <property type="entry name" value="DnaB_C"/>
    <property type="match status" value="1"/>
</dbReference>
<dbReference type="PROSITE" id="PS51199">
    <property type="entry name" value="SF4_HELICASE"/>
    <property type="match status" value="1"/>
</dbReference>
<dbReference type="SMART" id="SM00382">
    <property type="entry name" value="AAA"/>
    <property type="match status" value="1"/>
</dbReference>
<keyword evidence="4 12" id="KW-0547">Nucleotide-binding</keyword>
<evidence type="ECO:0000256" key="4">
    <source>
        <dbReference type="ARBA" id="ARBA00022741"/>
    </source>
</evidence>
<dbReference type="InterPro" id="IPR007693">
    <property type="entry name" value="DNA_helicase_DnaB-like_N"/>
</dbReference>
<dbReference type="NCBIfam" id="TIGR00665">
    <property type="entry name" value="DnaB"/>
    <property type="match status" value="1"/>
</dbReference>
<dbReference type="InterPro" id="IPR003593">
    <property type="entry name" value="AAA+_ATPase"/>
</dbReference>
<organism evidence="14 15">
    <name type="scientific">Sulfobacillus acidophilus (strain ATCC 700253 / DSM 10332 / NAL)</name>
    <dbReference type="NCBI Taxonomy" id="679936"/>
    <lineage>
        <taxon>Bacteria</taxon>
        <taxon>Bacillati</taxon>
        <taxon>Bacillota</taxon>
        <taxon>Clostridia</taxon>
        <taxon>Eubacteriales</taxon>
        <taxon>Clostridiales Family XVII. Incertae Sedis</taxon>
        <taxon>Sulfobacillus</taxon>
    </lineage>
</organism>
<sequence length="445" mass="49991">MSIGANRLPPQSPDAELSVLGAVLIHPDALSRAVEILSPEDFYQDSHRVIFQAAVDLFNRAQPVDVVTVGEELRQKNSLDRIGGLPYLMELAELVPTAAHVDHYARLVKESATLRRLIDTATRLVTESYKGDMTARELLDWAQQELFQLTQRGHRDVARLHDVLLETFTRLESLYENKGKLVGVPTGFPDLDRLTAGLQRSDLIIVAARPSMGKTMLCLNLARHVAVHEKIPVVIFSLEMSREQLAMRLLSAESELPAHRLRTGELDGEMWGQLSRALGHLSEAPIYIDDTPGLSAVELRAKARQLKLQHDIGLIIIDYMQLMQGRRAENRQQEISDISRSLKALARELDVPVVALSQLSRAVESRNDKRPMLSDLRESGAIEQDADIVAFLYREDYYQKDTDHPDVTELIIAKQRNGPTGTINLLFKKDVGKFLSIARMDHEPI</sequence>
<evidence type="ECO:0000256" key="2">
    <source>
        <dbReference type="ARBA" id="ARBA00022515"/>
    </source>
</evidence>
<dbReference type="InterPro" id="IPR007694">
    <property type="entry name" value="DNA_helicase_DnaB-like_C"/>
</dbReference>
<evidence type="ECO:0000256" key="10">
    <source>
        <dbReference type="ARBA" id="ARBA00048954"/>
    </source>
</evidence>
<dbReference type="InterPro" id="IPR016136">
    <property type="entry name" value="DNA_helicase_N/primase_C"/>
</dbReference>
<comment type="catalytic activity">
    <reaction evidence="10 12">
        <text>ATP + H2O = ADP + phosphate + H(+)</text>
        <dbReference type="Rhea" id="RHEA:13065"/>
        <dbReference type="ChEBI" id="CHEBI:15377"/>
        <dbReference type="ChEBI" id="CHEBI:15378"/>
        <dbReference type="ChEBI" id="CHEBI:30616"/>
        <dbReference type="ChEBI" id="CHEBI:43474"/>
        <dbReference type="ChEBI" id="CHEBI:456216"/>
        <dbReference type="EC" id="5.6.2.3"/>
    </reaction>
</comment>
<accession>G8TUX6</accession>
<keyword evidence="15" id="KW-1185">Reference proteome</keyword>
<keyword evidence="3 12" id="KW-0235">DNA replication</keyword>
<evidence type="ECO:0000256" key="1">
    <source>
        <dbReference type="ARBA" id="ARBA00008428"/>
    </source>
</evidence>
<keyword evidence="5 12" id="KW-0378">Hydrolase</keyword>
<dbReference type="FunFam" id="1.10.860.10:FF:000001">
    <property type="entry name" value="Replicative DNA helicase"/>
    <property type="match status" value="1"/>
</dbReference>
<dbReference type="STRING" id="679936.Sulac_3504"/>
<dbReference type="Pfam" id="PF00772">
    <property type="entry name" value="DnaB"/>
    <property type="match status" value="1"/>
</dbReference>
<keyword evidence="8 12" id="KW-0238">DNA-binding</keyword>
<proteinExistence type="inferred from homology"/>
<comment type="function">
    <text evidence="12">The main replicative DNA helicase, it participates in initiation and elongation during chromosome replication. Travels ahead of the DNA replisome, separating dsDNA into templates for DNA synthesis. A processive ATP-dependent 5'-3' DNA helicase it has DNA-dependent ATPase activity.</text>
</comment>
<evidence type="ECO:0000256" key="6">
    <source>
        <dbReference type="ARBA" id="ARBA00022806"/>
    </source>
</evidence>
<dbReference type="Gene3D" id="3.40.50.300">
    <property type="entry name" value="P-loop containing nucleotide triphosphate hydrolases"/>
    <property type="match status" value="1"/>
</dbReference>
<dbReference type="NCBIfam" id="NF004384">
    <property type="entry name" value="PRK05748.1"/>
    <property type="match status" value="1"/>
</dbReference>
<evidence type="ECO:0000256" key="11">
    <source>
        <dbReference type="NCBIfam" id="TIGR00665"/>
    </source>
</evidence>
<protein>
    <recommendedName>
        <fullName evidence="11 12">Replicative DNA helicase</fullName>
        <ecNumber evidence="11 12">5.6.2.3</ecNumber>
    </recommendedName>
</protein>
<dbReference type="Pfam" id="PF03796">
    <property type="entry name" value="DnaB_C"/>
    <property type="match status" value="1"/>
</dbReference>
<evidence type="ECO:0000256" key="8">
    <source>
        <dbReference type="ARBA" id="ARBA00023125"/>
    </source>
</evidence>
<dbReference type="PATRIC" id="fig|679936.5.peg.3625"/>
<evidence type="ECO:0000313" key="15">
    <source>
        <dbReference type="Proteomes" id="UP000005439"/>
    </source>
</evidence>
<dbReference type="GO" id="GO:0005829">
    <property type="term" value="C:cytosol"/>
    <property type="evidence" value="ECO:0007669"/>
    <property type="project" value="TreeGrafter"/>
</dbReference>
<evidence type="ECO:0000256" key="3">
    <source>
        <dbReference type="ARBA" id="ARBA00022705"/>
    </source>
</evidence>
<dbReference type="EC" id="5.6.2.3" evidence="11 12"/>
<dbReference type="GO" id="GO:1990077">
    <property type="term" value="C:primosome complex"/>
    <property type="evidence" value="ECO:0007669"/>
    <property type="project" value="UniProtKB-UniRule"/>
</dbReference>
<evidence type="ECO:0000259" key="13">
    <source>
        <dbReference type="PROSITE" id="PS51199"/>
    </source>
</evidence>
<dbReference type="InterPro" id="IPR036185">
    <property type="entry name" value="DNA_heli_DnaB-like_N_sf"/>
</dbReference>
<dbReference type="SUPFAM" id="SSF48024">
    <property type="entry name" value="N-terminal domain of DnaB helicase"/>
    <property type="match status" value="1"/>
</dbReference>
<evidence type="ECO:0000256" key="9">
    <source>
        <dbReference type="ARBA" id="ARBA00023235"/>
    </source>
</evidence>
<dbReference type="GO" id="GO:0043139">
    <property type="term" value="F:5'-3' DNA helicase activity"/>
    <property type="evidence" value="ECO:0007669"/>
    <property type="project" value="UniProtKB-EC"/>
</dbReference>
<feature type="domain" description="SF4 helicase" evidence="13">
    <location>
        <begin position="177"/>
        <end position="441"/>
    </location>
</feature>
<dbReference type="PANTHER" id="PTHR30153">
    <property type="entry name" value="REPLICATIVE DNA HELICASE DNAB"/>
    <property type="match status" value="1"/>
</dbReference>
<dbReference type="SUPFAM" id="SSF52540">
    <property type="entry name" value="P-loop containing nucleoside triphosphate hydrolases"/>
    <property type="match status" value="1"/>
</dbReference>
<dbReference type="GO" id="GO:0003677">
    <property type="term" value="F:DNA binding"/>
    <property type="evidence" value="ECO:0007669"/>
    <property type="project" value="UniProtKB-UniRule"/>
</dbReference>
<evidence type="ECO:0000256" key="5">
    <source>
        <dbReference type="ARBA" id="ARBA00022801"/>
    </source>
</evidence>
<dbReference type="EMBL" id="CP003179">
    <property type="protein sequence ID" value="AEW06941.1"/>
    <property type="molecule type" value="Genomic_DNA"/>
</dbReference>
<reference evidence="14 15" key="2">
    <citation type="journal article" date="2012" name="Stand. Genomic Sci.">
        <title>Complete genome sequence of the moderately thermophilic mineral-sulfide-oxidizing firmicute Sulfobacillus acidophilus type strain (NAL(T)).</title>
        <authorList>
            <person name="Anderson I."/>
            <person name="Chertkov O."/>
            <person name="Chen A."/>
            <person name="Saunders E."/>
            <person name="Lapidus A."/>
            <person name="Nolan M."/>
            <person name="Lucas S."/>
            <person name="Hammon N."/>
            <person name="Deshpande S."/>
            <person name="Cheng J.F."/>
            <person name="Han C."/>
            <person name="Tapia R."/>
            <person name="Goodwin L.A."/>
            <person name="Pitluck S."/>
            <person name="Liolios K."/>
            <person name="Pagani I."/>
            <person name="Ivanova N."/>
            <person name="Mikhailova N."/>
            <person name="Pati A."/>
            <person name="Palaniappan K."/>
            <person name="Land M."/>
            <person name="Pan C."/>
            <person name="Rohde M."/>
            <person name="Pukall R."/>
            <person name="Goker M."/>
            <person name="Detter J.C."/>
            <person name="Woyke T."/>
            <person name="Bristow J."/>
            <person name="Eisen J.A."/>
            <person name="Markowitz V."/>
            <person name="Hugenholtz P."/>
            <person name="Kyrpides N.C."/>
            <person name="Klenk H.P."/>
            <person name="Mavromatis K."/>
        </authorList>
    </citation>
    <scope>NUCLEOTIDE SEQUENCE [LARGE SCALE GENOMIC DNA]</scope>
    <source>
        <strain evidence="15">ATCC 700253 / DSM 10332 / NAL</strain>
    </source>
</reference>
<gene>
    <name evidence="14" type="ordered locus">Sulac_3504</name>
</gene>
<dbReference type="HOGENOM" id="CLU_005373_0_0_9"/>
<dbReference type="GO" id="GO:0005524">
    <property type="term" value="F:ATP binding"/>
    <property type="evidence" value="ECO:0007669"/>
    <property type="project" value="UniProtKB-UniRule"/>
</dbReference>
<dbReference type="Proteomes" id="UP000005439">
    <property type="component" value="Chromosome"/>
</dbReference>
<keyword evidence="2 12" id="KW-0639">Primosome</keyword>
<dbReference type="GO" id="GO:0016887">
    <property type="term" value="F:ATP hydrolysis activity"/>
    <property type="evidence" value="ECO:0007669"/>
    <property type="project" value="RHEA"/>
</dbReference>
<dbReference type="AlphaFoldDB" id="G8TUX6"/>
<evidence type="ECO:0000313" key="14">
    <source>
        <dbReference type="EMBL" id="AEW06941.1"/>
    </source>
</evidence>
<dbReference type="FunFam" id="3.40.50.300:FF:001761">
    <property type="entry name" value="Replicative DNA helicase"/>
    <property type="match status" value="1"/>
</dbReference>
<comment type="similarity">
    <text evidence="1 12">Belongs to the helicase family. DnaB subfamily.</text>
</comment>
<dbReference type="KEGG" id="sap:Sulac_3504"/>
<keyword evidence="6 12" id="KW-0347">Helicase</keyword>